<dbReference type="EMBL" id="KI271582">
    <property type="protein sequence ID" value="ERL66431.1"/>
    <property type="molecule type" value="Genomic_DNA"/>
</dbReference>
<dbReference type="OrthoDB" id="2310540at2"/>
<gene>
    <name evidence="1" type="ORF">L248_0110</name>
</gene>
<name>U4TNH8_9LACO</name>
<dbReference type="RefSeq" id="WP_022528057.1">
    <property type="nucleotide sequence ID" value="NZ_KI271582.1"/>
</dbReference>
<dbReference type="HOGENOM" id="CLU_2666562_0_0_9"/>
<dbReference type="Pfam" id="PF11184">
    <property type="entry name" value="DUF2969"/>
    <property type="match status" value="1"/>
</dbReference>
<organism evidence="1 2">
    <name type="scientific">Schleiferilactobacillus shenzhenensis LY-73</name>
    <dbReference type="NCBI Taxonomy" id="1231336"/>
    <lineage>
        <taxon>Bacteria</taxon>
        <taxon>Bacillati</taxon>
        <taxon>Bacillota</taxon>
        <taxon>Bacilli</taxon>
        <taxon>Lactobacillales</taxon>
        <taxon>Lactobacillaceae</taxon>
        <taxon>Schleiferilactobacillus</taxon>
    </lineage>
</organism>
<keyword evidence="2" id="KW-1185">Reference proteome</keyword>
<dbReference type="Proteomes" id="UP000030647">
    <property type="component" value="Unassembled WGS sequence"/>
</dbReference>
<reference evidence="2" key="1">
    <citation type="journal article" date="2013" name="Genome Announc.">
        <title>Whole-Genome Sequencing of Lactobacillus shenzhenensis Strain LY-73T.</title>
        <authorList>
            <person name="Lin Z."/>
            <person name="Liu Z."/>
            <person name="Yang R."/>
            <person name="Zou Y."/>
            <person name="Wan D."/>
            <person name="Chen J."/>
            <person name="Guo M."/>
            <person name="Zhao J."/>
            <person name="Fang C."/>
            <person name="Yang R."/>
            <person name="Liu F."/>
        </authorList>
    </citation>
    <scope>NUCLEOTIDE SEQUENCE [LARGE SCALE GENOMIC DNA]</scope>
    <source>
        <strain evidence="2">LY-73</strain>
    </source>
</reference>
<evidence type="ECO:0000313" key="1">
    <source>
        <dbReference type="EMBL" id="ERL66431.1"/>
    </source>
</evidence>
<evidence type="ECO:0000313" key="2">
    <source>
        <dbReference type="Proteomes" id="UP000030647"/>
    </source>
</evidence>
<dbReference type="eggNOG" id="ENOG5030MXY">
    <property type="taxonomic scope" value="Bacteria"/>
</dbReference>
<dbReference type="AlphaFoldDB" id="U4TNH8"/>
<accession>U4TNH8</accession>
<dbReference type="InterPro" id="IPR021351">
    <property type="entry name" value="DUF2969"/>
</dbReference>
<sequence length="75" mass="8413">MSNNKKKQNIPLALEEIPDLPDTWQLKTEHDVLGTVTQEGDHYLARAGQTMVGGKFKTADDAVEALIAEYNLHRH</sequence>
<proteinExistence type="predicted"/>
<dbReference type="STRING" id="1231336.L248_0110"/>
<protein>
    <submittedName>
        <fullName evidence="1">Uncharacterized protein</fullName>
    </submittedName>
</protein>